<keyword evidence="9 10" id="KW-0998">Cell outer membrane</keyword>
<dbReference type="RefSeq" id="WP_141421913.1">
    <property type="nucleotide sequence ID" value="NZ_VIAR01000008.1"/>
</dbReference>
<comment type="caution">
    <text evidence="15">The sequence shown here is derived from an EMBL/GenBank/DDBJ whole genome shotgun (WGS) entry which is preliminary data.</text>
</comment>
<keyword evidence="4 10" id="KW-0812">Transmembrane</keyword>
<keyword evidence="6 11" id="KW-0798">TonB box</keyword>
<evidence type="ECO:0000256" key="2">
    <source>
        <dbReference type="ARBA" id="ARBA00022448"/>
    </source>
</evidence>
<feature type="chain" id="PRO_5021219552" evidence="12">
    <location>
        <begin position="19"/>
        <end position="887"/>
    </location>
</feature>
<dbReference type="InterPro" id="IPR012910">
    <property type="entry name" value="Plug_dom"/>
</dbReference>
<keyword evidence="8 15" id="KW-0675">Receptor</keyword>
<keyword evidence="5 12" id="KW-0732">Signal</keyword>
<dbReference type="Gene3D" id="2.40.170.20">
    <property type="entry name" value="TonB-dependent receptor, beta-barrel domain"/>
    <property type="match status" value="1"/>
</dbReference>
<keyword evidence="3 10" id="KW-1134">Transmembrane beta strand</keyword>
<organism evidence="15 16">
    <name type="scientific">Haloflavibacter putidus</name>
    <dbReference type="NCBI Taxonomy" id="2576776"/>
    <lineage>
        <taxon>Bacteria</taxon>
        <taxon>Pseudomonadati</taxon>
        <taxon>Bacteroidota</taxon>
        <taxon>Flavobacteriia</taxon>
        <taxon>Flavobacteriales</taxon>
        <taxon>Flavobacteriaceae</taxon>
        <taxon>Haloflavibacter</taxon>
    </lineage>
</organism>
<evidence type="ECO:0000256" key="1">
    <source>
        <dbReference type="ARBA" id="ARBA00004571"/>
    </source>
</evidence>
<dbReference type="PROSITE" id="PS52016">
    <property type="entry name" value="TONB_DEPENDENT_REC_3"/>
    <property type="match status" value="1"/>
</dbReference>
<evidence type="ECO:0000259" key="13">
    <source>
        <dbReference type="Pfam" id="PF00593"/>
    </source>
</evidence>
<evidence type="ECO:0000256" key="3">
    <source>
        <dbReference type="ARBA" id="ARBA00022452"/>
    </source>
</evidence>
<dbReference type="PANTHER" id="PTHR30069:SF29">
    <property type="entry name" value="HEMOGLOBIN AND HEMOGLOBIN-HAPTOGLOBIN-BINDING PROTEIN 1-RELATED"/>
    <property type="match status" value="1"/>
</dbReference>
<gene>
    <name evidence="15" type="ORF">FKR84_08690</name>
</gene>
<dbReference type="Proteomes" id="UP000317169">
    <property type="component" value="Unassembled WGS sequence"/>
</dbReference>
<keyword evidence="2 10" id="KW-0813">Transport</keyword>
<evidence type="ECO:0000256" key="5">
    <source>
        <dbReference type="ARBA" id="ARBA00022729"/>
    </source>
</evidence>
<dbReference type="InterPro" id="IPR036942">
    <property type="entry name" value="Beta-barrel_TonB_sf"/>
</dbReference>
<dbReference type="SUPFAM" id="SSF56935">
    <property type="entry name" value="Porins"/>
    <property type="match status" value="1"/>
</dbReference>
<evidence type="ECO:0000256" key="7">
    <source>
        <dbReference type="ARBA" id="ARBA00023136"/>
    </source>
</evidence>
<reference evidence="15 16" key="1">
    <citation type="submission" date="2019-06" db="EMBL/GenBank/DDBJ databases">
        <title>Flavibacter putida gen. nov., sp. nov., a novel marine bacterium of the family Flavobacteriaceae isolated from coastal seawater.</title>
        <authorList>
            <person name="Feng X."/>
        </authorList>
    </citation>
    <scope>NUCLEOTIDE SEQUENCE [LARGE SCALE GENOMIC DNA]</scope>
    <source>
        <strain evidence="15 16">PLHSN227</strain>
    </source>
</reference>
<dbReference type="GO" id="GO:0044718">
    <property type="term" value="P:siderophore transmembrane transport"/>
    <property type="evidence" value="ECO:0007669"/>
    <property type="project" value="TreeGrafter"/>
</dbReference>
<evidence type="ECO:0000256" key="10">
    <source>
        <dbReference type="PROSITE-ProRule" id="PRU01360"/>
    </source>
</evidence>
<dbReference type="InterPro" id="IPR039426">
    <property type="entry name" value="TonB-dep_rcpt-like"/>
</dbReference>
<dbReference type="EMBL" id="VIAR01000008">
    <property type="protein sequence ID" value="TQD38486.1"/>
    <property type="molecule type" value="Genomic_DNA"/>
</dbReference>
<evidence type="ECO:0000313" key="15">
    <source>
        <dbReference type="EMBL" id="TQD38486.1"/>
    </source>
</evidence>
<evidence type="ECO:0000256" key="4">
    <source>
        <dbReference type="ARBA" id="ARBA00022692"/>
    </source>
</evidence>
<feature type="domain" description="TonB-dependent receptor-like beta-barrel" evidence="13">
    <location>
        <begin position="318"/>
        <end position="857"/>
    </location>
</feature>
<proteinExistence type="inferred from homology"/>
<evidence type="ECO:0000256" key="6">
    <source>
        <dbReference type="ARBA" id="ARBA00023077"/>
    </source>
</evidence>
<comment type="similarity">
    <text evidence="10 11">Belongs to the TonB-dependent receptor family.</text>
</comment>
<dbReference type="SUPFAM" id="SSF49464">
    <property type="entry name" value="Carboxypeptidase regulatory domain-like"/>
    <property type="match status" value="1"/>
</dbReference>
<evidence type="ECO:0000259" key="14">
    <source>
        <dbReference type="Pfam" id="PF07715"/>
    </source>
</evidence>
<dbReference type="Gene3D" id="2.170.130.10">
    <property type="entry name" value="TonB-dependent receptor, plug domain"/>
    <property type="match status" value="1"/>
</dbReference>
<dbReference type="InterPro" id="IPR008969">
    <property type="entry name" value="CarboxyPept-like_regulatory"/>
</dbReference>
<keyword evidence="16" id="KW-1185">Reference proteome</keyword>
<dbReference type="AlphaFoldDB" id="A0A507ZLC2"/>
<evidence type="ECO:0000256" key="12">
    <source>
        <dbReference type="SAM" id="SignalP"/>
    </source>
</evidence>
<evidence type="ECO:0000256" key="8">
    <source>
        <dbReference type="ARBA" id="ARBA00023170"/>
    </source>
</evidence>
<evidence type="ECO:0000256" key="9">
    <source>
        <dbReference type="ARBA" id="ARBA00023237"/>
    </source>
</evidence>
<name>A0A507ZLC2_9FLAO</name>
<dbReference type="Pfam" id="PF13715">
    <property type="entry name" value="CarbopepD_reg_2"/>
    <property type="match status" value="1"/>
</dbReference>
<comment type="subcellular location">
    <subcellularLocation>
        <location evidence="1 10">Cell outer membrane</location>
        <topology evidence="1 10">Multi-pass membrane protein</topology>
    </subcellularLocation>
</comment>
<dbReference type="OrthoDB" id="9761152at2"/>
<feature type="signal peptide" evidence="12">
    <location>
        <begin position="1"/>
        <end position="18"/>
    </location>
</feature>
<accession>A0A507ZLC2</accession>
<dbReference type="PANTHER" id="PTHR30069">
    <property type="entry name" value="TONB-DEPENDENT OUTER MEMBRANE RECEPTOR"/>
    <property type="match status" value="1"/>
</dbReference>
<evidence type="ECO:0000256" key="11">
    <source>
        <dbReference type="RuleBase" id="RU003357"/>
    </source>
</evidence>
<dbReference type="InterPro" id="IPR037066">
    <property type="entry name" value="Plug_dom_sf"/>
</dbReference>
<keyword evidence="7 10" id="KW-0472">Membrane</keyword>
<evidence type="ECO:0000313" key="16">
    <source>
        <dbReference type="Proteomes" id="UP000317169"/>
    </source>
</evidence>
<dbReference type="Pfam" id="PF00593">
    <property type="entry name" value="TonB_dep_Rec_b-barrel"/>
    <property type="match status" value="1"/>
</dbReference>
<dbReference type="GO" id="GO:0009279">
    <property type="term" value="C:cell outer membrane"/>
    <property type="evidence" value="ECO:0007669"/>
    <property type="project" value="UniProtKB-SubCell"/>
</dbReference>
<dbReference type="Gene3D" id="2.60.40.1120">
    <property type="entry name" value="Carboxypeptidase-like, regulatory domain"/>
    <property type="match status" value="1"/>
</dbReference>
<dbReference type="Pfam" id="PF07715">
    <property type="entry name" value="Plug"/>
    <property type="match status" value="1"/>
</dbReference>
<sequence>MKKAFLMILFLTTSFIYAQTTITGTVKDADMGTPLPGANVMVKGTSAGTTTDFDGNFSLEVNQLSGEIEITYVGFKAKTVGYSVQQNQTQNLGSIDLMPDASALGEIVLVGRGVIDLEDDRKTPIAVSTITKAEIQQRAVGNVEFPQIMKNTPSVYVSNESGGFGDSQMYVRGFDQTNTAFLLNGQPINGMEDGKMYWSNWAGLSDIANAVQVQRGLGSSKLAISSVGGTINIVTKATNRSEGGFARFLVGNDSYFKGTVSYDTGLSESGWGFSFLLDYWQAHAKYAKGTRGQGQNYFFSVGKKAGDHNFNFLLTGAPQWHDQNFSKDQELYDKYGIKYNNNYGYNNGEYLSLRRNYYHKPVMNLNWDWNISEKSDLSTVVYASFGRGGGTGDYGNGVRYVDYAPAPENPLQGGAYIPSNGEIDWTYIQNVANAAIEPDENGNRYSKGYDGTLLRASVNNHAWYGSVINYEYDTLKNLTFNVGADVRFYEGTHFRQLTDLLGLDGRVEEFGGDPNHTVTSTFNPDPWAALFNYADEDERIDYDYSENINYQGGFGQVEWANDEFSVFFQGAISNQSYKREDRGNFEGTKESETVNKTGYNIKGGASWRFAEGHAFYVNSGKYSRQPFLDNVFPSYSDNTELAEPAVDNEEIVGLEAGYKFEMNNLQVNLNGYYTKWENRFQNVGGEYDPNPDGDGVPEFDNVSFLFTDIAQLHKGLELDAQYRITDDLRLKGYVTVGDWEYDGTSPVRIRDNNNSEFIDEISADLSGTKVGGAPQFTGGLGVNYDVIPKKLNFDLNWNYYGELYGIVDVEDVAESTLEDETYQSEKLSPYSLFDLGAAYNFNFGDNRIQVVGNVYNLLDYEYVGQKDNYGYYYGNGLTWNLAVKYQF</sequence>
<dbReference type="InterPro" id="IPR000531">
    <property type="entry name" value="Beta-barrel_TonB"/>
</dbReference>
<dbReference type="GO" id="GO:0015344">
    <property type="term" value="F:siderophore uptake transmembrane transporter activity"/>
    <property type="evidence" value="ECO:0007669"/>
    <property type="project" value="TreeGrafter"/>
</dbReference>
<protein>
    <submittedName>
        <fullName evidence="15">TonB-dependent receptor</fullName>
    </submittedName>
</protein>
<feature type="domain" description="TonB-dependent receptor plug" evidence="14">
    <location>
        <begin position="120"/>
        <end position="230"/>
    </location>
</feature>